<accession>A0A1J0VPS4</accession>
<dbReference type="OrthoDB" id="4554485at2"/>
<dbReference type="KEGG" id="nsl:BOX37_08555"/>
<reference evidence="1" key="1">
    <citation type="submission" date="2016-11" db="EMBL/GenBank/DDBJ databases">
        <authorList>
            <person name="Jaros S."/>
            <person name="Januszkiewicz K."/>
            <person name="Wedrychowicz H."/>
        </authorList>
    </citation>
    <scope>NUCLEOTIDE SEQUENCE [LARGE SCALE GENOMIC DNA]</scope>
    <source>
        <strain evidence="1">Y48</strain>
    </source>
</reference>
<keyword evidence="2" id="KW-1185">Reference proteome</keyword>
<dbReference type="AlphaFoldDB" id="A0A1J0VPS4"/>
<evidence type="ECO:0008006" key="3">
    <source>
        <dbReference type="Google" id="ProtNLM"/>
    </source>
</evidence>
<proteinExistence type="predicted"/>
<sequence length="128" mass="13498">MAEKVNYGEADITAFTQRASAGEFSFEPDAVRAAVKEIDSYIHELIVSRGKIASGESASGFGTLPSGMELQLGFQNKARSAGSAINQLIEGAMQIQEGFLRSAGLIEDADSVSARRIALMASTVEGPQ</sequence>
<gene>
    <name evidence="1" type="ORF">BOX37_08555</name>
</gene>
<dbReference type="EMBL" id="CP018082">
    <property type="protein sequence ID" value="APE34014.1"/>
    <property type="molecule type" value="Genomic_DNA"/>
</dbReference>
<name>A0A1J0VPS4_9NOCA</name>
<protein>
    <recommendedName>
        <fullName evidence="3">PE domain-containing protein</fullName>
    </recommendedName>
</protein>
<organism evidence="1 2">
    <name type="scientific">Nocardia mangyaensis</name>
    <dbReference type="NCBI Taxonomy" id="2213200"/>
    <lineage>
        <taxon>Bacteria</taxon>
        <taxon>Bacillati</taxon>
        <taxon>Actinomycetota</taxon>
        <taxon>Actinomycetes</taxon>
        <taxon>Mycobacteriales</taxon>
        <taxon>Nocardiaceae</taxon>
        <taxon>Nocardia</taxon>
    </lineage>
</organism>
<dbReference type="RefSeq" id="WP_071927194.1">
    <property type="nucleotide sequence ID" value="NZ_CP018082.1"/>
</dbReference>
<evidence type="ECO:0000313" key="1">
    <source>
        <dbReference type="EMBL" id="APE34014.1"/>
    </source>
</evidence>
<evidence type="ECO:0000313" key="2">
    <source>
        <dbReference type="Proteomes" id="UP000183810"/>
    </source>
</evidence>
<dbReference type="Proteomes" id="UP000183810">
    <property type="component" value="Chromosome"/>
</dbReference>